<comment type="caution">
    <text evidence="1">The sequence shown here is derived from an EMBL/GenBank/DDBJ whole genome shotgun (WGS) entry which is preliminary data.</text>
</comment>
<name>A0ABU6MPL4_9BACI</name>
<evidence type="ECO:0000313" key="1">
    <source>
        <dbReference type="EMBL" id="MED1564807.1"/>
    </source>
</evidence>
<protein>
    <submittedName>
        <fullName evidence="1">YugN-like family protein</fullName>
    </submittedName>
</protein>
<organism evidence="1 2">
    <name type="scientific">Bacillus paramycoides</name>
    <dbReference type="NCBI Taxonomy" id="2026194"/>
    <lineage>
        <taxon>Bacteria</taxon>
        <taxon>Bacillati</taxon>
        <taxon>Bacillota</taxon>
        <taxon>Bacilli</taxon>
        <taxon>Bacillales</taxon>
        <taxon>Bacillaceae</taxon>
        <taxon>Bacillus</taxon>
        <taxon>Bacillus cereus group</taxon>
    </lineage>
</organism>
<dbReference type="RefSeq" id="WP_327918982.1">
    <property type="nucleotide sequence ID" value="NZ_JARMDB010000003.1"/>
</dbReference>
<evidence type="ECO:0000313" key="2">
    <source>
        <dbReference type="Proteomes" id="UP001309448"/>
    </source>
</evidence>
<sequence>MIPIQSNLVGRTYALYKLEEVMKPLGYSIGGNWDYDKGCFDYKIDEEDGYQFLRVPFTAVDGELDVPDVVVRLETPYIISHVYQDELDNEVNTLAAGTSLDQFAEPKDPDGDVKRKYIDIGKVLVQELEKHFFNGE</sequence>
<dbReference type="EMBL" id="JARMDB010000003">
    <property type="protein sequence ID" value="MED1564807.1"/>
    <property type="molecule type" value="Genomic_DNA"/>
</dbReference>
<proteinExistence type="predicted"/>
<dbReference type="SUPFAM" id="SSF160755">
    <property type="entry name" value="YugN-like"/>
    <property type="match status" value="1"/>
</dbReference>
<dbReference type="InterPro" id="IPR036491">
    <property type="entry name" value="YugN-like_sf"/>
</dbReference>
<keyword evidence="2" id="KW-1185">Reference proteome</keyword>
<reference evidence="1 2" key="1">
    <citation type="submission" date="2023-03" db="EMBL/GenBank/DDBJ databases">
        <title>Bacillus Genome Sequencing.</title>
        <authorList>
            <person name="Dunlap C."/>
        </authorList>
    </citation>
    <scope>NUCLEOTIDE SEQUENCE [LARGE SCALE GENOMIC DNA]</scope>
    <source>
        <strain evidence="1 2">B-615</strain>
    </source>
</reference>
<dbReference type="InterPro" id="IPR014967">
    <property type="entry name" value="Uncharacterised_YugN-like"/>
</dbReference>
<dbReference type="Gene3D" id="3.30.310.100">
    <property type="entry name" value="YugN-like"/>
    <property type="match status" value="1"/>
</dbReference>
<dbReference type="Proteomes" id="UP001309448">
    <property type="component" value="Unassembled WGS sequence"/>
</dbReference>
<dbReference type="Pfam" id="PF08868">
    <property type="entry name" value="YugN"/>
    <property type="match status" value="1"/>
</dbReference>
<accession>A0ABU6MPL4</accession>
<gene>
    <name evidence="1" type="ORF">P4U88_02390</name>
</gene>